<name>A0A1V4B317_9PAST</name>
<keyword evidence="3" id="KW-1134">Transmembrane beta strand</keyword>
<dbReference type="CDD" id="cd00342">
    <property type="entry name" value="gram_neg_porins"/>
    <property type="match status" value="1"/>
</dbReference>
<feature type="compositionally biased region" description="Low complexity" evidence="10">
    <location>
        <begin position="178"/>
        <end position="188"/>
    </location>
</feature>
<dbReference type="InterPro" id="IPR023614">
    <property type="entry name" value="Porin_dom_sf"/>
</dbReference>
<dbReference type="Pfam" id="PF13609">
    <property type="entry name" value="Porin_4"/>
    <property type="match status" value="1"/>
</dbReference>
<keyword evidence="7" id="KW-0626">Porin</keyword>
<evidence type="ECO:0000256" key="1">
    <source>
        <dbReference type="ARBA" id="ARBA00004571"/>
    </source>
</evidence>
<dbReference type="STRING" id="733.B0186_02205"/>
<dbReference type="Proteomes" id="UP000254329">
    <property type="component" value="Unassembled WGS sequence"/>
</dbReference>
<evidence type="ECO:0000259" key="12">
    <source>
        <dbReference type="Pfam" id="PF13609"/>
    </source>
</evidence>
<dbReference type="InterPro" id="IPR033900">
    <property type="entry name" value="Gram_neg_porin_domain"/>
</dbReference>
<evidence type="ECO:0000256" key="5">
    <source>
        <dbReference type="ARBA" id="ARBA00022729"/>
    </source>
</evidence>
<feature type="domain" description="Porin" evidence="12">
    <location>
        <begin position="7"/>
        <end position="347"/>
    </location>
</feature>
<dbReference type="GO" id="GO:0015288">
    <property type="term" value="F:porin activity"/>
    <property type="evidence" value="ECO:0007669"/>
    <property type="project" value="UniProtKB-KW"/>
</dbReference>
<evidence type="ECO:0000256" key="6">
    <source>
        <dbReference type="ARBA" id="ARBA00023065"/>
    </source>
</evidence>
<protein>
    <submittedName>
        <fullName evidence="13">OmpH family outer membrane protein</fullName>
    </submittedName>
</protein>
<dbReference type="GO" id="GO:0034220">
    <property type="term" value="P:monoatomic ion transmembrane transport"/>
    <property type="evidence" value="ECO:0007669"/>
    <property type="project" value="InterPro"/>
</dbReference>
<evidence type="ECO:0000256" key="11">
    <source>
        <dbReference type="SAM" id="SignalP"/>
    </source>
</evidence>
<proteinExistence type="predicted"/>
<keyword evidence="9" id="KW-0998">Cell outer membrane</keyword>
<reference evidence="13 14" key="1">
    <citation type="submission" date="2018-06" db="EMBL/GenBank/DDBJ databases">
        <authorList>
            <consortium name="Pathogen Informatics"/>
            <person name="Doyle S."/>
        </authorList>
    </citation>
    <scope>NUCLEOTIDE SEQUENCE [LARGE SCALE GENOMIC DNA]</scope>
    <source>
        <strain evidence="13 14">NCTC1659</strain>
    </source>
</reference>
<dbReference type="PANTHER" id="PTHR34501:SF2">
    <property type="entry name" value="OUTER MEMBRANE PORIN F-RELATED"/>
    <property type="match status" value="1"/>
</dbReference>
<evidence type="ECO:0000256" key="7">
    <source>
        <dbReference type="ARBA" id="ARBA00023114"/>
    </source>
</evidence>
<evidence type="ECO:0000256" key="3">
    <source>
        <dbReference type="ARBA" id="ARBA00022452"/>
    </source>
</evidence>
<dbReference type="InterPro" id="IPR050298">
    <property type="entry name" value="Gram-neg_bact_OMP"/>
</dbReference>
<evidence type="ECO:0000256" key="8">
    <source>
        <dbReference type="ARBA" id="ARBA00023136"/>
    </source>
</evidence>
<keyword evidence="8" id="KW-0472">Membrane</keyword>
<evidence type="ECO:0000256" key="10">
    <source>
        <dbReference type="SAM" id="MobiDB-lite"/>
    </source>
</evidence>
<dbReference type="RefSeq" id="WP_078217769.1">
    <property type="nucleotide sequence ID" value="NZ_MUXZ01000006.1"/>
</dbReference>
<dbReference type="PANTHER" id="PTHR34501">
    <property type="entry name" value="PROTEIN YDDL-RELATED"/>
    <property type="match status" value="1"/>
</dbReference>
<feature type="chain" id="PRO_5030036290" evidence="11">
    <location>
        <begin position="21"/>
        <end position="368"/>
    </location>
</feature>
<evidence type="ECO:0000256" key="9">
    <source>
        <dbReference type="ARBA" id="ARBA00023237"/>
    </source>
</evidence>
<dbReference type="EMBL" id="UGHF01000001">
    <property type="protein sequence ID" value="STO59090.1"/>
    <property type="molecule type" value="Genomic_DNA"/>
</dbReference>
<dbReference type="GO" id="GO:0046930">
    <property type="term" value="C:pore complex"/>
    <property type="evidence" value="ECO:0007669"/>
    <property type="project" value="UniProtKB-KW"/>
</dbReference>
<keyword evidence="6" id="KW-0406">Ion transport</keyword>
<keyword evidence="4" id="KW-0812">Transmembrane</keyword>
<dbReference type="Gene3D" id="2.40.160.10">
    <property type="entry name" value="Porin"/>
    <property type="match status" value="1"/>
</dbReference>
<dbReference type="GO" id="GO:0009279">
    <property type="term" value="C:cell outer membrane"/>
    <property type="evidence" value="ECO:0007669"/>
    <property type="project" value="UniProtKB-SubCell"/>
</dbReference>
<evidence type="ECO:0000313" key="13">
    <source>
        <dbReference type="EMBL" id="STO59090.1"/>
    </source>
</evidence>
<gene>
    <name evidence="13" type="primary">ompH_2</name>
    <name evidence="13" type="ORF">NCTC1659_00315</name>
</gene>
<sequence length="368" mass="40163">MKKTLIALAVAAVAATSANAAVVYQKDGAKIDIDGRLHFELRNDKDNRTDLRDVGSRLRVRAYQEIGAGFSAYGGVELRFSKDNGNANSIGSDFRTHRLYAGLIHKDIGTLTFGSQLHLGDHIPKANYTYDWGGNVFFDSHKKAAHFMSAKFAGVRFAADYYFGNSDKNKSSSAGSVTNATGNPTNGTAWNEGQGYGLGLFYDGQFGDVAVRFGSGYTEVTQSNDGTKANEFKLKRAGVGFDVKYNIVTLGLDWAYGKASKDQETDHIGFQKIANAGGPFNQNNRFLVGLKVNVTPQNALYSQYYFGTAKKANPDADKVKMRGWMIGADHKFNKYVSVYLEGGTGKVKQGGTELKKNHRVLVGARVMF</sequence>
<comment type="subcellular location">
    <subcellularLocation>
        <location evidence="1">Cell outer membrane</location>
        <topology evidence="1">Multi-pass membrane protein</topology>
    </subcellularLocation>
</comment>
<evidence type="ECO:0000256" key="2">
    <source>
        <dbReference type="ARBA" id="ARBA00022448"/>
    </source>
</evidence>
<keyword evidence="14" id="KW-1185">Reference proteome</keyword>
<organism evidence="13 14">
    <name type="scientific">Canicola haemoglobinophilus</name>
    <dbReference type="NCBI Taxonomy" id="733"/>
    <lineage>
        <taxon>Bacteria</taxon>
        <taxon>Pseudomonadati</taxon>
        <taxon>Pseudomonadota</taxon>
        <taxon>Gammaproteobacteria</taxon>
        <taxon>Pasteurellales</taxon>
        <taxon>Pasteurellaceae</taxon>
        <taxon>Canicola</taxon>
    </lineage>
</organism>
<feature type="region of interest" description="Disordered" evidence="10">
    <location>
        <begin position="168"/>
        <end position="188"/>
    </location>
</feature>
<evidence type="ECO:0000313" key="14">
    <source>
        <dbReference type="Proteomes" id="UP000254329"/>
    </source>
</evidence>
<accession>A0A1V4B317</accession>
<evidence type="ECO:0000256" key="4">
    <source>
        <dbReference type="ARBA" id="ARBA00022692"/>
    </source>
</evidence>
<keyword evidence="2" id="KW-0813">Transport</keyword>
<feature type="signal peptide" evidence="11">
    <location>
        <begin position="1"/>
        <end position="20"/>
    </location>
</feature>
<dbReference type="AlphaFoldDB" id="A0A1V4B317"/>
<keyword evidence="5 11" id="KW-0732">Signal</keyword>
<dbReference type="SUPFAM" id="SSF56935">
    <property type="entry name" value="Porins"/>
    <property type="match status" value="1"/>
</dbReference>